<gene>
    <name evidence="2" type="ORF">EHUX00137_LOCUS13271</name>
</gene>
<evidence type="ECO:0000256" key="1">
    <source>
        <dbReference type="SAM" id="Phobius"/>
    </source>
</evidence>
<reference evidence="2" key="1">
    <citation type="submission" date="2021-01" db="EMBL/GenBank/DDBJ databases">
        <authorList>
            <person name="Corre E."/>
            <person name="Pelletier E."/>
            <person name="Niang G."/>
            <person name="Scheremetjew M."/>
            <person name="Finn R."/>
            <person name="Kale V."/>
            <person name="Holt S."/>
            <person name="Cochrane G."/>
            <person name="Meng A."/>
            <person name="Brown T."/>
            <person name="Cohen L."/>
        </authorList>
    </citation>
    <scope>NUCLEOTIDE SEQUENCE</scope>
    <source>
        <strain evidence="2">379</strain>
    </source>
</reference>
<keyword evidence="1" id="KW-0812">Transmembrane</keyword>
<organism evidence="2">
    <name type="scientific">Emiliania huxleyi</name>
    <name type="common">Coccolithophore</name>
    <name type="synonym">Pontosphaera huxleyi</name>
    <dbReference type="NCBI Taxonomy" id="2903"/>
    <lineage>
        <taxon>Eukaryota</taxon>
        <taxon>Haptista</taxon>
        <taxon>Haptophyta</taxon>
        <taxon>Prymnesiophyceae</taxon>
        <taxon>Isochrysidales</taxon>
        <taxon>Noelaerhabdaceae</taxon>
        <taxon>Emiliania</taxon>
    </lineage>
</organism>
<dbReference type="EMBL" id="HBIR01017652">
    <property type="protein sequence ID" value="CAE0542902.1"/>
    <property type="molecule type" value="Transcribed_RNA"/>
</dbReference>
<dbReference type="AlphaFoldDB" id="A0A7S3S398"/>
<name>A0A7S3S398_EMIHU</name>
<feature type="transmembrane region" description="Helical" evidence="1">
    <location>
        <begin position="114"/>
        <end position="132"/>
    </location>
</feature>
<proteinExistence type="predicted"/>
<keyword evidence="1" id="KW-1133">Transmembrane helix</keyword>
<accession>A0A7S3S398</accession>
<protein>
    <submittedName>
        <fullName evidence="2">Uncharacterized protein</fullName>
    </submittedName>
</protein>
<feature type="transmembrane region" description="Helical" evidence="1">
    <location>
        <begin position="75"/>
        <end position="98"/>
    </location>
</feature>
<sequence length="156" mass="16382">MRLGVHGAARSWIAYVLSALSFRILGVCLYPLDVLSASRLAAVSSTLEGHLWGRVLPLGLAVVNECQPLAWHVRALLLCAFFLGGCLLHTIVCVRLQLAGEGGFGLFPASGVEYLFIFGLPLLAGGALGSLVRAGLGRVLVRAGGGALQEKQVSRC</sequence>
<evidence type="ECO:0000313" key="2">
    <source>
        <dbReference type="EMBL" id="CAE0542902.1"/>
    </source>
</evidence>
<keyword evidence="1" id="KW-0472">Membrane</keyword>